<dbReference type="InterPro" id="IPR001155">
    <property type="entry name" value="OxRdtase_FMN_N"/>
</dbReference>
<dbReference type="PANTHER" id="PTHR22893:SF91">
    <property type="entry name" value="NADPH DEHYDROGENASE 2-RELATED"/>
    <property type="match status" value="1"/>
</dbReference>
<dbReference type="EMBL" id="MWQO01000013">
    <property type="protein sequence ID" value="THD11403.1"/>
    <property type="molecule type" value="Genomic_DNA"/>
</dbReference>
<dbReference type="PANTHER" id="PTHR22893">
    <property type="entry name" value="NADH OXIDOREDUCTASE-RELATED"/>
    <property type="match status" value="1"/>
</dbReference>
<feature type="domain" description="NADH:flavin oxidoreductase/NADH oxidase N-terminal" evidence="4">
    <location>
        <begin position="17"/>
        <end position="346"/>
    </location>
</feature>
<name>A0A4S3KQS6_9GAMM</name>
<comment type="cofactor">
    <cofactor evidence="1">
        <name>FMN</name>
        <dbReference type="ChEBI" id="CHEBI:58210"/>
    </cofactor>
</comment>
<dbReference type="AlphaFoldDB" id="A0A4S3KQS6"/>
<dbReference type="CDD" id="cd02933">
    <property type="entry name" value="OYE_like_FMN"/>
    <property type="match status" value="1"/>
</dbReference>
<evidence type="ECO:0000256" key="1">
    <source>
        <dbReference type="ARBA" id="ARBA00001917"/>
    </source>
</evidence>
<dbReference type="InterPro" id="IPR013785">
    <property type="entry name" value="Aldolase_TIM"/>
</dbReference>
<protein>
    <submittedName>
        <fullName evidence="5">Alkene reductase</fullName>
    </submittedName>
</protein>
<evidence type="ECO:0000256" key="3">
    <source>
        <dbReference type="ARBA" id="ARBA00023002"/>
    </source>
</evidence>
<reference evidence="5 6" key="1">
    <citation type="submission" date="2017-02" db="EMBL/GenBank/DDBJ databases">
        <title>Whole genome sequencing of Metallibacterium scheffleri DSM 24874 (T).</title>
        <authorList>
            <person name="Kumar S."/>
            <person name="Patil P."/>
            <person name="Patil P.B."/>
        </authorList>
    </citation>
    <scope>NUCLEOTIDE SEQUENCE [LARGE SCALE GENOMIC DNA]</scope>
    <source>
        <strain evidence="5 6">DSM 24874</strain>
    </source>
</reference>
<evidence type="ECO:0000256" key="2">
    <source>
        <dbReference type="ARBA" id="ARBA00005979"/>
    </source>
</evidence>
<evidence type="ECO:0000313" key="6">
    <source>
        <dbReference type="Proteomes" id="UP000307749"/>
    </source>
</evidence>
<sequence length="369" mass="38753">MRVQSALSAAPESVAALFSPLRVGAIEVANRIVMAPLTRNRAAAGNVPSPLAATYYTQRASAGLLIAEATQICPEGQGYIATPGIHSAAQIAGWKTVTAAVHAAGGRIVLQLWHVGRISHTSLQPGGVAPVAPSAIAAQAKTFTAEGLVDVSAPRALRLDEIPALVQTYATAARNAMAAGFDGVEVHAANGYLIDQFLRDGSNRRSDAYGGTIEHRARLLIEVTAAVAAAIGADRVGVRLSPAASFNDVHDSAPQPLFEYGVEQLDALRIAYVHVIEGETGGTREVDFDFAALRRRFRGTWMVNNGYDRASAAAAINAGAADLVAFGRLFIANPDLVRRLRENTALNALDASTLYGGDARGYTDYPALD</sequence>
<organism evidence="5 6">
    <name type="scientific">Metallibacterium scheffleri</name>
    <dbReference type="NCBI Taxonomy" id="993689"/>
    <lineage>
        <taxon>Bacteria</taxon>
        <taxon>Pseudomonadati</taxon>
        <taxon>Pseudomonadota</taxon>
        <taxon>Gammaproteobacteria</taxon>
        <taxon>Lysobacterales</taxon>
        <taxon>Rhodanobacteraceae</taxon>
        <taxon>Metallibacterium</taxon>
    </lineage>
</organism>
<gene>
    <name evidence="5" type="ORF">B1806_03725</name>
</gene>
<evidence type="ECO:0000259" key="4">
    <source>
        <dbReference type="Pfam" id="PF00724"/>
    </source>
</evidence>
<comment type="caution">
    <text evidence="5">The sequence shown here is derived from an EMBL/GenBank/DDBJ whole genome shotgun (WGS) entry which is preliminary data.</text>
</comment>
<dbReference type="SUPFAM" id="SSF51395">
    <property type="entry name" value="FMN-linked oxidoreductases"/>
    <property type="match status" value="1"/>
</dbReference>
<proteinExistence type="inferred from homology"/>
<accession>A0A4S3KQS6</accession>
<dbReference type="Pfam" id="PF00724">
    <property type="entry name" value="Oxidored_FMN"/>
    <property type="match status" value="1"/>
</dbReference>
<dbReference type="STRING" id="993689.GCA_002077135_01411"/>
<dbReference type="Proteomes" id="UP000307749">
    <property type="component" value="Unassembled WGS sequence"/>
</dbReference>
<keyword evidence="3" id="KW-0560">Oxidoreductase</keyword>
<dbReference type="GO" id="GO:0010181">
    <property type="term" value="F:FMN binding"/>
    <property type="evidence" value="ECO:0007669"/>
    <property type="project" value="InterPro"/>
</dbReference>
<dbReference type="GO" id="GO:0005829">
    <property type="term" value="C:cytosol"/>
    <property type="evidence" value="ECO:0007669"/>
    <property type="project" value="TreeGrafter"/>
</dbReference>
<dbReference type="InterPro" id="IPR045247">
    <property type="entry name" value="Oye-like"/>
</dbReference>
<dbReference type="FunFam" id="3.20.20.70:FF:000059">
    <property type="entry name" value="N-ethylmaleimide reductase, FMN-linked"/>
    <property type="match status" value="1"/>
</dbReference>
<evidence type="ECO:0000313" key="5">
    <source>
        <dbReference type="EMBL" id="THD11403.1"/>
    </source>
</evidence>
<comment type="similarity">
    <text evidence="2">Belongs to the NADH:flavin oxidoreductase/NADH oxidase family.</text>
</comment>
<dbReference type="GO" id="GO:0016628">
    <property type="term" value="F:oxidoreductase activity, acting on the CH-CH group of donors, NAD or NADP as acceptor"/>
    <property type="evidence" value="ECO:0007669"/>
    <property type="project" value="UniProtKB-ARBA"/>
</dbReference>
<dbReference type="Gene3D" id="3.20.20.70">
    <property type="entry name" value="Aldolase class I"/>
    <property type="match status" value="1"/>
</dbReference>
<dbReference type="OrthoDB" id="8523426at2"/>
<keyword evidence="6" id="KW-1185">Reference proteome</keyword>
<dbReference type="RefSeq" id="WP_081126696.1">
    <property type="nucleotide sequence ID" value="NZ_LDOS01000001.1"/>
</dbReference>